<reference evidence="8 9" key="1">
    <citation type="submission" date="2016-11" db="EMBL/GenBank/DDBJ databases">
        <authorList>
            <person name="Jaros S."/>
            <person name="Januszkiewicz K."/>
            <person name="Wedrychowicz H."/>
        </authorList>
    </citation>
    <scope>NUCLEOTIDE SEQUENCE [LARGE SCALE GENOMIC DNA]</scope>
    <source>
        <strain evidence="8 9">DSM 9705</strain>
    </source>
</reference>
<dbReference type="RefSeq" id="WP_073373671.1">
    <property type="nucleotide sequence ID" value="NZ_FQXS01000004.1"/>
</dbReference>
<keyword evidence="8" id="KW-0282">Flagellum</keyword>
<dbReference type="GO" id="GO:0009424">
    <property type="term" value="C:bacterial-type flagellum hook"/>
    <property type="evidence" value="ECO:0007669"/>
    <property type="project" value="UniProtKB-UniRule"/>
</dbReference>
<dbReference type="InterPro" id="IPR010809">
    <property type="entry name" value="FliD_C"/>
</dbReference>
<evidence type="ECO:0000256" key="2">
    <source>
        <dbReference type="ARBA" id="ARBA00011255"/>
    </source>
</evidence>
<dbReference type="GO" id="GO:0071973">
    <property type="term" value="P:bacterial-type flagellum-dependent cell motility"/>
    <property type="evidence" value="ECO:0007669"/>
    <property type="project" value="TreeGrafter"/>
</dbReference>
<dbReference type="Pfam" id="PF07195">
    <property type="entry name" value="FliD_C"/>
    <property type="match status" value="1"/>
</dbReference>
<keyword evidence="4 5" id="KW-0975">Bacterial flagellum</keyword>
<dbReference type="STRING" id="1121409.SAMN02745124_00919"/>
<dbReference type="Pfam" id="PF02465">
    <property type="entry name" value="FliD_N"/>
    <property type="match status" value="1"/>
</dbReference>
<feature type="domain" description="Flagellar hook-associated protein 2 N-terminal" evidence="6">
    <location>
        <begin position="10"/>
        <end position="107"/>
    </location>
</feature>
<evidence type="ECO:0000313" key="9">
    <source>
        <dbReference type="Proteomes" id="UP000184139"/>
    </source>
</evidence>
<evidence type="ECO:0000313" key="8">
    <source>
        <dbReference type="EMBL" id="SHH56245.1"/>
    </source>
</evidence>
<evidence type="ECO:0000256" key="1">
    <source>
        <dbReference type="ARBA" id="ARBA00009764"/>
    </source>
</evidence>
<keyword evidence="9" id="KW-1185">Reference proteome</keyword>
<accession>A0A1M5TZI8</accession>
<comment type="function">
    <text evidence="5">Required for morphogenesis and for the elongation of the flagellar filament by facilitating polymerization of the flagellin monomers at the tip of growing filament. Forms a capping structure, which prevents flagellin subunits (transported through the central channel of the flagellum) from leaking out without polymerization at the distal end.</text>
</comment>
<evidence type="ECO:0000256" key="5">
    <source>
        <dbReference type="RuleBase" id="RU362066"/>
    </source>
</evidence>
<keyword evidence="3" id="KW-0175">Coiled coil</keyword>
<evidence type="ECO:0000259" key="7">
    <source>
        <dbReference type="Pfam" id="PF07195"/>
    </source>
</evidence>
<sequence length="455" mass="48577">MAIQFSGLASGMDTDSIVKQLMNLERAPITRMQGDQTWLSNKLTAYKDFDTKLKGLLDNVRTLASESQYNQYKATAASGDFFSTSASENALANTSYQVEVVSLAQVQKRYTAGFSSNTEQTFGTGELVFTVDGVDHAITIDETNNSLTGIMQAINDADIGVQSAIINDGSENPYRLTLTGDNVATAFTLDSSGLTGGSGQTLGALSESQAASQAHIRVDNIDIYGDNNAITDAIPGVTLDLIKAEVGTTTKVDITLSNDAIKTNINSFISAYNEVVSFVTGQSTFGDDTPGVLGGDSGLANIKRRLQNMLTTNIAAGAGVTSLSQLGLETQSDGQLSLDATRLSAAIDTDPDSLITLLAGNGDDIEGIGTMMQDYLSSLTSPTDGLLAGRKKSIETNLARIDKQITLTESRLEKREETLRMQFSAMEQLVSTMNSQSSFLSSQLQSLENLWNYKK</sequence>
<proteinExistence type="inferred from homology"/>
<dbReference type="OrthoDB" id="9810816at2"/>
<dbReference type="PANTHER" id="PTHR30288:SF0">
    <property type="entry name" value="FLAGELLAR HOOK-ASSOCIATED PROTEIN 2"/>
    <property type="match status" value="1"/>
</dbReference>
<comment type="similarity">
    <text evidence="1 5">Belongs to the FliD family.</text>
</comment>
<dbReference type="InterPro" id="IPR040026">
    <property type="entry name" value="FliD"/>
</dbReference>
<dbReference type="GO" id="GO:0007155">
    <property type="term" value="P:cell adhesion"/>
    <property type="evidence" value="ECO:0007669"/>
    <property type="project" value="InterPro"/>
</dbReference>
<name>A0A1M5TZI8_9BACT</name>
<feature type="domain" description="Flagellar hook-associated protein 2 C-terminal" evidence="7">
    <location>
        <begin position="211"/>
        <end position="435"/>
    </location>
</feature>
<evidence type="ECO:0000256" key="4">
    <source>
        <dbReference type="ARBA" id="ARBA00023143"/>
    </source>
</evidence>
<keyword evidence="8" id="KW-0969">Cilium</keyword>
<dbReference type="GO" id="GO:0005576">
    <property type="term" value="C:extracellular region"/>
    <property type="evidence" value="ECO:0007669"/>
    <property type="project" value="UniProtKB-SubCell"/>
</dbReference>
<keyword evidence="8" id="KW-0966">Cell projection</keyword>
<dbReference type="GO" id="GO:0009421">
    <property type="term" value="C:bacterial-type flagellum filament cap"/>
    <property type="evidence" value="ECO:0007669"/>
    <property type="project" value="InterPro"/>
</dbReference>
<dbReference type="Proteomes" id="UP000184139">
    <property type="component" value="Unassembled WGS sequence"/>
</dbReference>
<protein>
    <recommendedName>
        <fullName evidence="5">Flagellar hook-associated protein 2</fullName>
        <shortName evidence="5">HAP2</shortName>
    </recommendedName>
    <alternativeName>
        <fullName evidence="5">Flagellar cap protein</fullName>
    </alternativeName>
</protein>
<dbReference type="AlphaFoldDB" id="A0A1M5TZI8"/>
<evidence type="ECO:0000256" key="3">
    <source>
        <dbReference type="ARBA" id="ARBA00023054"/>
    </source>
</evidence>
<dbReference type="PANTHER" id="PTHR30288">
    <property type="entry name" value="FLAGELLAR CAP/ASSEMBLY PROTEIN FLID"/>
    <property type="match status" value="1"/>
</dbReference>
<evidence type="ECO:0000259" key="6">
    <source>
        <dbReference type="Pfam" id="PF02465"/>
    </source>
</evidence>
<keyword evidence="5" id="KW-0964">Secreted</keyword>
<dbReference type="InterPro" id="IPR003481">
    <property type="entry name" value="FliD_N"/>
</dbReference>
<comment type="subcellular location">
    <subcellularLocation>
        <location evidence="5">Secreted</location>
    </subcellularLocation>
    <subcellularLocation>
        <location evidence="5">Bacterial flagellum</location>
    </subcellularLocation>
</comment>
<dbReference type="EMBL" id="FQXS01000004">
    <property type="protein sequence ID" value="SHH56245.1"/>
    <property type="molecule type" value="Genomic_DNA"/>
</dbReference>
<organism evidence="8 9">
    <name type="scientific">Desulfofustis glycolicus DSM 9705</name>
    <dbReference type="NCBI Taxonomy" id="1121409"/>
    <lineage>
        <taxon>Bacteria</taxon>
        <taxon>Pseudomonadati</taxon>
        <taxon>Thermodesulfobacteriota</taxon>
        <taxon>Desulfobulbia</taxon>
        <taxon>Desulfobulbales</taxon>
        <taxon>Desulfocapsaceae</taxon>
        <taxon>Desulfofustis</taxon>
    </lineage>
</organism>
<comment type="subunit">
    <text evidence="2 5">Homopentamer.</text>
</comment>
<gene>
    <name evidence="8" type="ORF">SAMN02745124_00919</name>
</gene>